<dbReference type="InterPro" id="IPR012337">
    <property type="entry name" value="RNaseH-like_sf"/>
</dbReference>
<comment type="cofactor">
    <cofactor evidence="2">
        <name>Mn(2+)</name>
        <dbReference type="ChEBI" id="CHEBI:29035"/>
    </cofactor>
</comment>
<evidence type="ECO:0000259" key="14">
    <source>
        <dbReference type="PROSITE" id="PS51975"/>
    </source>
</evidence>
<dbReference type="GO" id="GO:0004523">
    <property type="term" value="F:RNA-DNA hybrid ribonuclease activity"/>
    <property type="evidence" value="ECO:0007669"/>
    <property type="project" value="UniProtKB-EC"/>
</dbReference>
<accession>A0A6C0BTY3</accession>
<dbReference type="CDD" id="cd07182">
    <property type="entry name" value="RNase_HII_bacteria_HII_like"/>
    <property type="match status" value="1"/>
</dbReference>
<dbReference type="Gene3D" id="3.30.420.10">
    <property type="entry name" value="Ribonuclease H-like superfamily/Ribonuclease H"/>
    <property type="match status" value="1"/>
</dbReference>
<evidence type="ECO:0000256" key="4">
    <source>
        <dbReference type="ARBA" id="ARBA00004496"/>
    </source>
</evidence>
<evidence type="ECO:0000256" key="8">
    <source>
        <dbReference type="ARBA" id="ARBA00022490"/>
    </source>
</evidence>
<proteinExistence type="inferred from homology"/>
<keyword evidence="12" id="KW-0378">Hydrolase</keyword>
<evidence type="ECO:0000256" key="5">
    <source>
        <dbReference type="ARBA" id="ARBA00007383"/>
    </source>
</evidence>
<comment type="catalytic activity">
    <reaction evidence="1">
        <text>Endonucleolytic cleavage to 5'-phosphomonoester.</text>
        <dbReference type="EC" id="3.1.26.4"/>
    </reaction>
</comment>
<dbReference type="SUPFAM" id="SSF53098">
    <property type="entry name" value="Ribonuclease H-like"/>
    <property type="match status" value="1"/>
</dbReference>
<reference evidence="15" key="1">
    <citation type="journal article" date="2020" name="Nature">
        <title>Giant virus diversity and host interactions through global metagenomics.</title>
        <authorList>
            <person name="Schulz F."/>
            <person name="Roux S."/>
            <person name="Paez-Espino D."/>
            <person name="Jungbluth S."/>
            <person name="Walsh D.A."/>
            <person name="Denef V.J."/>
            <person name="McMahon K.D."/>
            <person name="Konstantinidis K.T."/>
            <person name="Eloe-Fadrosh E.A."/>
            <person name="Kyrpides N.C."/>
            <person name="Woyke T."/>
        </authorList>
    </citation>
    <scope>NUCLEOTIDE SEQUENCE</scope>
    <source>
        <strain evidence="15">GVMAG-M-3300018416-45</strain>
    </source>
</reference>
<comment type="cofactor">
    <cofactor evidence="3">
        <name>Mg(2+)</name>
        <dbReference type="ChEBI" id="CHEBI:18420"/>
    </cofactor>
</comment>
<evidence type="ECO:0000256" key="12">
    <source>
        <dbReference type="ARBA" id="ARBA00022801"/>
    </source>
</evidence>
<protein>
    <recommendedName>
        <fullName evidence="7">Ribonuclease HII</fullName>
        <ecNumber evidence="6">3.1.26.4</ecNumber>
    </recommendedName>
</protein>
<dbReference type="AlphaFoldDB" id="A0A6C0BTY3"/>
<keyword evidence="13" id="KW-0464">Manganese</keyword>
<evidence type="ECO:0000256" key="6">
    <source>
        <dbReference type="ARBA" id="ARBA00012180"/>
    </source>
</evidence>
<dbReference type="GO" id="GO:0005737">
    <property type="term" value="C:cytoplasm"/>
    <property type="evidence" value="ECO:0007669"/>
    <property type="project" value="UniProtKB-SubCell"/>
</dbReference>
<evidence type="ECO:0000313" key="15">
    <source>
        <dbReference type="EMBL" id="QHS94693.1"/>
    </source>
</evidence>
<dbReference type="PANTHER" id="PTHR10954">
    <property type="entry name" value="RIBONUCLEASE H2 SUBUNIT A"/>
    <property type="match status" value="1"/>
</dbReference>
<evidence type="ECO:0000256" key="1">
    <source>
        <dbReference type="ARBA" id="ARBA00000077"/>
    </source>
</evidence>
<evidence type="ECO:0000256" key="10">
    <source>
        <dbReference type="ARBA" id="ARBA00022723"/>
    </source>
</evidence>
<keyword evidence="10" id="KW-0479">Metal-binding</keyword>
<organism evidence="15">
    <name type="scientific">viral metagenome</name>
    <dbReference type="NCBI Taxonomy" id="1070528"/>
    <lineage>
        <taxon>unclassified sequences</taxon>
        <taxon>metagenomes</taxon>
        <taxon>organismal metagenomes</taxon>
    </lineage>
</organism>
<evidence type="ECO:0000256" key="11">
    <source>
        <dbReference type="ARBA" id="ARBA00022759"/>
    </source>
</evidence>
<dbReference type="InterPro" id="IPR022898">
    <property type="entry name" value="RNase_HII"/>
</dbReference>
<keyword evidence="8" id="KW-0963">Cytoplasm</keyword>
<dbReference type="InterPro" id="IPR036397">
    <property type="entry name" value="RNaseH_sf"/>
</dbReference>
<evidence type="ECO:0000256" key="2">
    <source>
        <dbReference type="ARBA" id="ARBA00001936"/>
    </source>
</evidence>
<evidence type="ECO:0000256" key="13">
    <source>
        <dbReference type="ARBA" id="ARBA00023211"/>
    </source>
</evidence>
<dbReference type="NCBIfam" id="NF000595">
    <property type="entry name" value="PRK00015.1-3"/>
    <property type="match status" value="1"/>
</dbReference>
<keyword evidence="9" id="KW-0540">Nuclease</keyword>
<dbReference type="GO" id="GO:0032299">
    <property type="term" value="C:ribonuclease H2 complex"/>
    <property type="evidence" value="ECO:0007669"/>
    <property type="project" value="TreeGrafter"/>
</dbReference>
<dbReference type="GO" id="GO:0043137">
    <property type="term" value="P:DNA replication, removal of RNA primer"/>
    <property type="evidence" value="ECO:0007669"/>
    <property type="project" value="TreeGrafter"/>
</dbReference>
<dbReference type="InterPro" id="IPR001352">
    <property type="entry name" value="RNase_HII/HIII"/>
</dbReference>
<dbReference type="PROSITE" id="PS51975">
    <property type="entry name" value="RNASE_H_2"/>
    <property type="match status" value="1"/>
</dbReference>
<dbReference type="InterPro" id="IPR024567">
    <property type="entry name" value="RNase_HII/HIII_dom"/>
</dbReference>
<sequence>MKLYYNETDIEAGIDEVARGCLLGRVYTCAVIWNKENDDEFDHPVMKDSKQFKKEQREEMAEYIKNYALDYSIAYNDESKIDEINILNATLDSMHKSMDGLSIDVDNILVDGNRFRHYYDKNNKYIPHICIEKGDTKYYPIAAASILAKVEHDKYITQLCEEYPELDERYDLLSNMGYGTKTHIDGIKKYGISKFHRKTFGLCRNY</sequence>
<evidence type="ECO:0000256" key="9">
    <source>
        <dbReference type="ARBA" id="ARBA00022722"/>
    </source>
</evidence>
<dbReference type="GO" id="GO:0006298">
    <property type="term" value="P:mismatch repair"/>
    <property type="evidence" value="ECO:0007669"/>
    <property type="project" value="TreeGrafter"/>
</dbReference>
<evidence type="ECO:0000256" key="3">
    <source>
        <dbReference type="ARBA" id="ARBA00001946"/>
    </source>
</evidence>
<comment type="subcellular location">
    <subcellularLocation>
        <location evidence="4">Cytoplasm</location>
    </subcellularLocation>
</comment>
<evidence type="ECO:0000256" key="7">
    <source>
        <dbReference type="ARBA" id="ARBA00019179"/>
    </source>
</evidence>
<dbReference type="Pfam" id="PF01351">
    <property type="entry name" value="RNase_HII"/>
    <property type="match status" value="1"/>
</dbReference>
<name>A0A6C0BTY3_9ZZZZ</name>
<comment type="similarity">
    <text evidence="5">Belongs to the RNase HII family.</text>
</comment>
<keyword evidence="11" id="KW-0255">Endonuclease</keyword>
<dbReference type="EC" id="3.1.26.4" evidence="6"/>
<dbReference type="GO" id="GO:0003723">
    <property type="term" value="F:RNA binding"/>
    <property type="evidence" value="ECO:0007669"/>
    <property type="project" value="InterPro"/>
</dbReference>
<feature type="domain" description="RNase H type-2" evidence="14">
    <location>
        <begin position="9"/>
        <end position="206"/>
    </location>
</feature>
<dbReference type="PANTHER" id="PTHR10954:SF18">
    <property type="entry name" value="RIBONUCLEASE HII"/>
    <property type="match status" value="1"/>
</dbReference>
<dbReference type="EMBL" id="MN739229">
    <property type="protein sequence ID" value="QHS94693.1"/>
    <property type="molecule type" value="Genomic_DNA"/>
</dbReference>
<dbReference type="GO" id="GO:0046872">
    <property type="term" value="F:metal ion binding"/>
    <property type="evidence" value="ECO:0007669"/>
    <property type="project" value="UniProtKB-KW"/>
</dbReference>